<keyword evidence="2" id="KW-0732">Signal</keyword>
<dbReference type="GO" id="GO:0006457">
    <property type="term" value="P:protein folding"/>
    <property type="evidence" value="ECO:0007669"/>
    <property type="project" value="TreeGrafter"/>
</dbReference>
<keyword evidence="4" id="KW-0413">Isomerase</keyword>
<dbReference type="Proteomes" id="UP000664940">
    <property type="component" value="Unassembled WGS sequence"/>
</dbReference>
<dbReference type="AlphaFoldDB" id="A0A834BEF2"/>
<accession>A0A834BEF2</accession>
<evidence type="ECO:0000313" key="4">
    <source>
        <dbReference type="EMBL" id="KAF6126335.1"/>
    </source>
</evidence>
<evidence type="ECO:0000313" key="5">
    <source>
        <dbReference type="Proteomes" id="UP000664940"/>
    </source>
</evidence>
<sequence length="194" mass="21946">MELLWILLLVVAFCVSAVQSSPGDDIKENINVNMSHPLHIMEEGNLMVLTPPSLTQMLNQTRFLMVLFHNSSSKQSWNLAEELGKAVEMMGKGKNGVSFGKVDITVEMELRKEFDIQKAPELKLFFEGNRLDPISCEGVIESAALVVWLRRQISQKAFLFTDTQQVVEFVKARPLVIIGFFEVLSSRGGRWIFN</sequence>
<dbReference type="PANTHER" id="PTHR18929">
    <property type="entry name" value="PROTEIN DISULFIDE ISOMERASE"/>
    <property type="match status" value="1"/>
</dbReference>
<feature type="signal peptide" evidence="2">
    <location>
        <begin position="1"/>
        <end position="20"/>
    </location>
</feature>
<dbReference type="GO" id="GO:0005783">
    <property type="term" value="C:endoplasmic reticulum"/>
    <property type="evidence" value="ECO:0007669"/>
    <property type="project" value="TreeGrafter"/>
</dbReference>
<dbReference type="PANTHER" id="PTHR18929:SF58">
    <property type="entry name" value="PROTEIN DISULFIDE-ISOMERASE-LIKE PROTEIN OF THE TESTIS"/>
    <property type="match status" value="1"/>
</dbReference>
<evidence type="ECO:0000256" key="1">
    <source>
        <dbReference type="ARBA" id="ARBA00006347"/>
    </source>
</evidence>
<comment type="caution">
    <text evidence="4">The sequence shown here is derived from an EMBL/GenBank/DDBJ whole genome shotgun (WGS) entry which is preliminary data.</text>
</comment>
<dbReference type="FunFam" id="3.40.30.10:FF:000177">
    <property type="entry name" value="Protein disulfide isomerase like, testis expressed"/>
    <property type="match status" value="1"/>
</dbReference>
<dbReference type="GO" id="GO:0016853">
    <property type="term" value="F:isomerase activity"/>
    <property type="evidence" value="ECO:0007669"/>
    <property type="project" value="UniProtKB-KW"/>
</dbReference>
<gene>
    <name evidence="4" type="ORF">HJG60_014744</name>
</gene>
<dbReference type="Pfam" id="PF00085">
    <property type="entry name" value="Thioredoxin"/>
    <property type="match status" value="1"/>
</dbReference>
<feature type="chain" id="PRO_5032706935" evidence="2">
    <location>
        <begin position="21"/>
        <end position="194"/>
    </location>
</feature>
<proteinExistence type="inferred from homology"/>
<dbReference type="SUPFAM" id="SSF52833">
    <property type="entry name" value="Thioredoxin-like"/>
    <property type="match status" value="1"/>
</dbReference>
<reference evidence="4 5" key="1">
    <citation type="journal article" date="2020" name="Nature">
        <title>Six reference-quality genomes reveal evolution of bat adaptations.</title>
        <authorList>
            <person name="Jebb D."/>
            <person name="Huang Z."/>
            <person name="Pippel M."/>
            <person name="Hughes G.M."/>
            <person name="Lavrichenko K."/>
            <person name="Devanna P."/>
            <person name="Winkler S."/>
            <person name="Jermiin L.S."/>
            <person name="Skirmuntt E.C."/>
            <person name="Katzourakis A."/>
            <person name="Burkitt-Gray L."/>
            <person name="Ray D.A."/>
            <person name="Sullivan K.A.M."/>
            <person name="Roscito J.G."/>
            <person name="Kirilenko B.M."/>
            <person name="Davalos L.M."/>
            <person name="Corthals A.P."/>
            <person name="Power M.L."/>
            <person name="Jones G."/>
            <person name="Ransome R.D."/>
            <person name="Dechmann D.K.N."/>
            <person name="Locatelli A.G."/>
            <person name="Puechmaille S.J."/>
            <person name="Fedrigo O."/>
            <person name="Jarvis E.D."/>
            <person name="Hiller M."/>
            <person name="Vernes S.C."/>
            <person name="Myers E.W."/>
            <person name="Teeling E.C."/>
        </authorList>
    </citation>
    <scope>NUCLEOTIDE SEQUENCE [LARGE SCALE GENOMIC DNA]</scope>
    <source>
        <strain evidence="4">Bat1K_MPI-CBG_1</strain>
    </source>
</reference>
<organism evidence="4 5">
    <name type="scientific">Phyllostomus discolor</name>
    <name type="common">pale spear-nosed bat</name>
    <dbReference type="NCBI Taxonomy" id="89673"/>
    <lineage>
        <taxon>Eukaryota</taxon>
        <taxon>Metazoa</taxon>
        <taxon>Chordata</taxon>
        <taxon>Craniata</taxon>
        <taxon>Vertebrata</taxon>
        <taxon>Euteleostomi</taxon>
        <taxon>Mammalia</taxon>
        <taxon>Eutheria</taxon>
        <taxon>Laurasiatheria</taxon>
        <taxon>Chiroptera</taxon>
        <taxon>Yangochiroptera</taxon>
        <taxon>Phyllostomidae</taxon>
        <taxon>Phyllostominae</taxon>
        <taxon>Phyllostomus</taxon>
    </lineage>
</organism>
<protein>
    <submittedName>
        <fullName evidence="4">Protein disulfide isomerase like, testis expressed</fullName>
    </submittedName>
</protein>
<feature type="domain" description="Thioredoxin" evidence="3">
    <location>
        <begin position="62"/>
        <end position="149"/>
    </location>
</feature>
<comment type="similarity">
    <text evidence="1">Belongs to the protein disulfide isomerase family.</text>
</comment>
<dbReference type="Gene3D" id="3.40.30.10">
    <property type="entry name" value="Glutaredoxin"/>
    <property type="match status" value="2"/>
</dbReference>
<name>A0A834BEF2_9CHIR</name>
<dbReference type="EMBL" id="JABVXQ010000002">
    <property type="protein sequence ID" value="KAF6126335.1"/>
    <property type="molecule type" value="Genomic_DNA"/>
</dbReference>
<dbReference type="CDD" id="cd02961">
    <property type="entry name" value="PDI_a_family"/>
    <property type="match status" value="1"/>
</dbReference>
<dbReference type="InterPro" id="IPR036249">
    <property type="entry name" value="Thioredoxin-like_sf"/>
</dbReference>
<evidence type="ECO:0000256" key="2">
    <source>
        <dbReference type="SAM" id="SignalP"/>
    </source>
</evidence>
<dbReference type="InterPro" id="IPR013766">
    <property type="entry name" value="Thioredoxin_domain"/>
</dbReference>
<evidence type="ECO:0000259" key="3">
    <source>
        <dbReference type="Pfam" id="PF00085"/>
    </source>
</evidence>